<dbReference type="InterPro" id="IPR027417">
    <property type="entry name" value="P-loop_NTPase"/>
</dbReference>
<gene>
    <name evidence="3" type="ORF">M3202_21495</name>
</gene>
<feature type="coiled-coil region" evidence="1">
    <location>
        <begin position="133"/>
        <end position="160"/>
    </location>
</feature>
<dbReference type="RefSeq" id="WP_251225268.1">
    <property type="nucleotide sequence ID" value="NZ_JAMBOL010000047.1"/>
</dbReference>
<feature type="domain" description="TraG P-loop" evidence="2">
    <location>
        <begin position="271"/>
        <end position="597"/>
    </location>
</feature>
<evidence type="ECO:0000259" key="2">
    <source>
        <dbReference type="Pfam" id="PF19044"/>
    </source>
</evidence>
<proteinExistence type="predicted"/>
<sequence>MAMLNRFKKKREAMDQSSSRRYVYSRETKATGKDFIAPSSIKETLPGDETYEGTHSDYLVEIGSTIEPVRYFRTIFAEITGGNTWAGMLDQVILGEFGKGDTDIAIHVDPVDTADELEDINRRIQGIESDIIMEKNSSTINNLRDELADLKDRQKRLRRNIESPFNVSIQIVSSATEIKTLKKYTNNLIRKLAGRSIVSRSPDGKQLDALLNITPLSENPMYKEHTFGFETANVADLFPFGHGGISHKSGIIIGKDHLQRPIHYDGWHKDLMNHNMVIVGRSGGGKTFAAMVLTHRSAHIGIRTAIIDPKGDYKKFVLEMGCPYIDLSPDSEHRINFFDVDIEEDENGVRRVNVDETVAAAAAIIFKMIRTMDDAMLKGNIKAKIKGFIRDLYKEREITSDPDSIFDHDHTYVKNDHGHEFSIGGTYKKMPVISDLYKKMVSDPVTAEVAELIKPFTQGGGSPSQAIFDGQSTVKIQNVPIFAFGLQHLDEEEMRPIGTFIATKWQSAKFAKKNRHIQKRVIYDESQTAMSDPELAAWLENEYRVLRFFNTSMCAITQGFEVFTRVPQGLGILKNSPTKLFFKQDPIDIEEITNKFDLTDGEGDFLVRQAKEGLGILRIDEQASIINVDSTPEEFALFNTNPNVTTNQFQETAV</sequence>
<evidence type="ECO:0000313" key="3">
    <source>
        <dbReference type="EMBL" id="MCM3716620.1"/>
    </source>
</evidence>
<keyword evidence="1" id="KW-0175">Coiled coil</keyword>
<dbReference type="InterPro" id="IPR051162">
    <property type="entry name" value="T4SS_component"/>
</dbReference>
<evidence type="ECO:0000256" key="1">
    <source>
        <dbReference type="SAM" id="Coils"/>
    </source>
</evidence>
<dbReference type="AlphaFoldDB" id="A0A9X2DWD0"/>
<accession>A0A9X2DWD0</accession>
<keyword evidence="4" id="KW-1185">Reference proteome</keyword>
<protein>
    <submittedName>
        <fullName evidence="3">DUF87 domain-containing protein</fullName>
    </submittedName>
</protein>
<dbReference type="EMBL" id="JAMBOL010000047">
    <property type="protein sequence ID" value="MCM3716620.1"/>
    <property type="molecule type" value="Genomic_DNA"/>
</dbReference>
<name>A0A9X2DWD0_9BACI</name>
<dbReference type="Proteomes" id="UP001139179">
    <property type="component" value="Unassembled WGS sequence"/>
</dbReference>
<dbReference type="PANTHER" id="PTHR30121">
    <property type="entry name" value="UNCHARACTERIZED PROTEIN YJGR-RELATED"/>
    <property type="match status" value="1"/>
</dbReference>
<dbReference type="SUPFAM" id="SSF52540">
    <property type="entry name" value="P-loop containing nucleoside triphosphate hydrolases"/>
    <property type="match status" value="1"/>
</dbReference>
<comment type="caution">
    <text evidence="3">The sequence shown here is derived from an EMBL/GenBank/DDBJ whole genome shotgun (WGS) entry which is preliminary data.</text>
</comment>
<dbReference type="PANTHER" id="PTHR30121:SF6">
    <property type="entry name" value="SLR6007 PROTEIN"/>
    <property type="match status" value="1"/>
</dbReference>
<dbReference type="InterPro" id="IPR043964">
    <property type="entry name" value="P-loop_TraG"/>
</dbReference>
<organism evidence="3 4">
    <name type="scientific">Halalkalibacter oceani</name>
    <dbReference type="NCBI Taxonomy" id="1653776"/>
    <lineage>
        <taxon>Bacteria</taxon>
        <taxon>Bacillati</taxon>
        <taxon>Bacillota</taxon>
        <taxon>Bacilli</taxon>
        <taxon>Bacillales</taxon>
        <taxon>Bacillaceae</taxon>
        <taxon>Halalkalibacter</taxon>
    </lineage>
</organism>
<dbReference type="Pfam" id="PF19044">
    <property type="entry name" value="P-loop_TraG"/>
    <property type="match status" value="1"/>
</dbReference>
<dbReference type="Gene3D" id="3.40.50.300">
    <property type="entry name" value="P-loop containing nucleotide triphosphate hydrolases"/>
    <property type="match status" value="1"/>
</dbReference>
<evidence type="ECO:0000313" key="4">
    <source>
        <dbReference type="Proteomes" id="UP001139179"/>
    </source>
</evidence>
<dbReference type="Gene3D" id="1.10.8.730">
    <property type="match status" value="1"/>
</dbReference>
<reference evidence="3" key="1">
    <citation type="submission" date="2022-05" db="EMBL/GenBank/DDBJ databases">
        <title>Comparative Genomics of Spacecraft Associated Microbes.</title>
        <authorList>
            <person name="Tran M.T."/>
            <person name="Wright A."/>
            <person name="Seuylemezian A."/>
            <person name="Eisen J."/>
            <person name="Coil D."/>
        </authorList>
    </citation>
    <scope>NUCLEOTIDE SEQUENCE</scope>
    <source>
        <strain evidence="3">214.1.1</strain>
    </source>
</reference>